<evidence type="ECO:0000256" key="9">
    <source>
        <dbReference type="ARBA" id="ARBA00022763"/>
    </source>
</evidence>
<sequence length="640" mass="68901">MTSHNTAVMVEGKRLSLTNLDKILYPESGTTKAEVLQYFTAVGPLMVPLLAGRPVTRKRWPDGTSATPFFQKNVDASTPDWVDRRTMTHSSKTITYPLVDDLASLVYFAQAGSLEFHVPQWRFGEGGAPLDPDRLVIDLDPGPGVTLEECAEVALRVRDRLADRGLGALPVTSGSKGIHLYAGVGEGWTAARCVEFAKSIAVELERETPKSVISKMTRAERAGRVFVDWSQNSASKTTVSPYSLRGTARPTVAAPRTWDELAHPGLRQLDFREVLDRIAGGGEQPGIPSAPEAEPAGAAPRARRSGADDLVPMLASAATIEDFAPQADPEVWALEPKLDGIRALVHFDHDADSGTSSVRLVSRSGLDLTAGYPELLAVPEGLHGHSGVLDGEIVSLGDDGAPSFGRLQRRMGLTKPRDVRAAAEQDPVLLEIFDVLQLDGTSLRAKVYRDRRRVLEAIRLDEGGAWLVLALAPADFGEALESSRTARMEGLVAKRWDSTYRGGRSAAWRKLKHFSDLEVVLGGWQPGEGRRSGGIGSLLLGVPEVGGGLRYVGKVGTGFSDAALTRLAQLLGDLSVDSTPFGDSVPAADARHAHWVRPELVGEVRYSELTGDGRLRHPSWRGLRPDKSPDQVEGILSGGA</sequence>
<feature type="compositionally biased region" description="Low complexity" evidence="23">
    <location>
        <begin position="289"/>
        <end position="300"/>
    </location>
</feature>
<evidence type="ECO:0000313" key="26">
    <source>
        <dbReference type="Proteomes" id="UP001596484"/>
    </source>
</evidence>
<gene>
    <name evidence="25" type="primary">ligD</name>
    <name evidence="25" type="ORF">ACFQS9_20905</name>
</gene>
<keyword evidence="15" id="KW-0233">DNA recombination</keyword>
<comment type="caution">
    <text evidence="25">The sequence shown here is derived from an EMBL/GenBank/DDBJ whole genome shotgun (WGS) entry which is preliminary data.</text>
</comment>
<keyword evidence="9" id="KW-0227">DNA damage</keyword>
<name>A0ABW2S2J3_9NOCA</name>
<keyword evidence="26" id="KW-1185">Reference proteome</keyword>
<dbReference type="InterPro" id="IPR016059">
    <property type="entry name" value="DNA_ligase_ATP-dep_CS"/>
</dbReference>
<evidence type="ECO:0000256" key="21">
    <source>
        <dbReference type="ARBA" id="ARBA00049981"/>
    </source>
</evidence>
<keyword evidence="7" id="KW-0479">Metal-binding</keyword>
<feature type="region of interest" description="Disordered" evidence="23">
    <location>
        <begin position="615"/>
        <end position="640"/>
    </location>
</feature>
<dbReference type="InterPro" id="IPR052171">
    <property type="entry name" value="NHEJ_LigD"/>
</dbReference>
<dbReference type="RefSeq" id="WP_378408152.1">
    <property type="nucleotide sequence ID" value="NZ_JBHTCS010000024.1"/>
</dbReference>
<dbReference type="Pfam" id="PF21686">
    <property type="entry name" value="LigD_Prim-Pol"/>
    <property type="match status" value="1"/>
</dbReference>
<keyword evidence="6" id="KW-0540">Nuclease</keyword>
<reference evidence="26" key="1">
    <citation type="journal article" date="2019" name="Int. J. Syst. Evol. Microbiol.">
        <title>The Global Catalogue of Microorganisms (GCM) 10K type strain sequencing project: providing services to taxonomists for standard genome sequencing and annotation.</title>
        <authorList>
            <consortium name="The Broad Institute Genomics Platform"/>
            <consortium name="The Broad Institute Genome Sequencing Center for Infectious Disease"/>
            <person name="Wu L."/>
            <person name="Ma J."/>
        </authorList>
    </citation>
    <scope>NUCLEOTIDE SEQUENCE [LARGE SCALE GENOMIC DNA]</scope>
    <source>
        <strain evidence="26">ICMP 19430</strain>
    </source>
</reference>
<keyword evidence="17" id="KW-0464">Manganese</keyword>
<dbReference type="InterPro" id="IPR033649">
    <property type="entry name" value="MtLigD_Pol-like"/>
</dbReference>
<dbReference type="EC" id="6.5.1.1" evidence="2"/>
<keyword evidence="4" id="KW-0808">Transferase</keyword>
<dbReference type="Pfam" id="PF04679">
    <property type="entry name" value="DNA_ligase_A_C"/>
    <property type="match status" value="1"/>
</dbReference>
<keyword evidence="16" id="KW-0234">DNA repair</keyword>
<dbReference type="InterPro" id="IPR012340">
    <property type="entry name" value="NA-bd_OB-fold"/>
</dbReference>
<feature type="domain" description="ATP-dependent DNA ligase family profile" evidence="24">
    <location>
        <begin position="421"/>
        <end position="544"/>
    </location>
</feature>
<comment type="similarity">
    <text evidence="22">In the N-terminal section; belongs to the LigD polymerase family.</text>
</comment>
<dbReference type="InterPro" id="IPR014145">
    <property type="entry name" value="LigD_pol_dom"/>
</dbReference>
<evidence type="ECO:0000256" key="10">
    <source>
        <dbReference type="ARBA" id="ARBA00022801"/>
    </source>
</evidence>
<evidence type="ECO:0000256" key="2">
    <source>
        <dbReference type="ARBA" id="ARBA00012727"/>
    </source>
</evidence>
<dbReference type="Pfam" id="PF01068">
    <property type="entry name" value="DNA_ligase_A_M"/>
    <property type="match status" value="1"/>
</dbReference>
<dbReference type="EMBL" id="JBHTCS010000024">
    <property type="protein sequence ID" value="MFC7450360.1"/>
    <property type="molecule type" value="Genomic_DNA"/>
</dbReference>
<dbReference type="PANTHER" id="PTHR42705">
    <property type="entry name" value="BIFUNCTIONAL NON-HOMOLOGOUS END JOINING PROTEIN LIGD"/>
    <property type="match status" value="1"/>
</dbReference>
<evidence type="ECO:0000256" key="11">
    <source>
        <dbReference type="ARBA" id="ARBA00022839"/>
    </source>
</evidence>
<keyword evidence="13" id="KW-0239">DNA-directed DNA polymerase</keyword>
<dbReference type="InterPro" id="IPR012309">
    <property type="entry name" value="DNA_ligase_ATP-dep_C"/>
</dbReference>
<dbReference type="InterPro" id="IPR012310">
    <property type="entry name" value="DNA_ligase_ATP-dep_cent"/>
</dbReference>
<dbReference type="PROSITE" id="PS00697">
    <property type="entry name" value="DNA_LIGASE_A1"/>
    <property type="match status" value="1"/>
</dbReference>
<evidence type="ECO:0000256" key="5">
    <source>
        <dbReference type="ARBA" id="ARBA00022695"/>
    </source>
</evidence>
<dbReference type="InterPro" id="IPR014146">
    <property type="entry name" value="LigD_ligase_dom"/>
</dbReference>
<dbReference type="Gene3D" id="3.30.470.30">
    <property type="entry name" value="DNA ligase/mRNA capping enzyme"/>
    <property type="match status" value="1"/>
</dbReference>
<evidence type="ECO:0000256" key="14">
    <source>
        <dbReference type="ARBA" id="ARBA00023125"/>
    </source>
</evidence>
<evidence type="ECO:0000256" key="3">
    <source>
        <dbReference type="ARBA" id="ARBA00022598"/>
    </source>
</evidence>
<dbReference type="PROSITE" id="PS50160">
    <property type="entry name" value="DNA_LIGASE_A3"/>
    <property type="match status" value="1"/>
</dbReference>
<comment type="cofactor">
    <cofactor evidence="1">
        <name>Mn(2+)</name>
        <dbReference type="ChEBI" id="CHEBI:29035"/>
    </cofactor>
</comment>
<keyword evidence="18" id="KW-0511">Multifunctional enzyme</keyword>
<evidence type="ECO:0000259" key="24">
    <source>
        <dbReference type="PROSITE" id="PS50160"/>
    </source>
</evidence>
<evidence type="ECO:0000256" key="17">
    <source>
        <dbReference type="ARBA" id="ARBA00023211"/>
    </source>
</evidence>
<dbReference type="SUPFAM" id="SSF50249">
    <property type="entry name" value="Nucleic acid-binding proteins"/>
    <property type="match status" value="1"/>
</dbReference>
<dbReference type="CDD" id="cd07971">
    <property type="entry name" value="OBF_DNA_ligase_LigD"/>
    <property type="match status" value="1"/>
</dbReference>
<protein>
    <recommendedName>
        <fullName evidence="2">DNA ligase (ATP)</fullName>
        <ecNumber evidence="2">6.5.1.1</ecNumber>
    </recommendedName>
    <alternativeName>
        <fullName evidence="19">NHEJ DNA polymerase</fullName>
    </alternativeName>
</protein>
<keyword evidence="11" id="KW-0269">Exonuclease</keyword>
<evidence type="ECO:0000256" key="20">
    <source>
        <dbReference type="ARBA" id="ARBA00034003"/>
    </source>
</evidence>
<evidence type="ECO:0000256" key="19">
    <source>
        <dbReference type="ARBA" id="ARBA00029943"/>
    </source>
</evidence>
<dbReference type="NCBIfam" id="TIGR02779">
    <property type="entry name" value="NHEJ_ligase_lig"/>
    <property type="match status" value="1"/>
</dbReference>
<dbReference type="PANTHER" id="PTHR42705:SF2">
    <property type="entry name" value="BIFUNCTIONAL NON-HOMOLOGOUS END JOINING PROTEIN LIGD"/>
    <property type="match status" value="1"/>
</dbReference>
<evidence type="ECO:0000256" key="18">
    <source>
        <dbReference type="ARBA" id="ARBA00023268"/>
    </source>
</evidence>
<evidence type="ECO:0000256" key="13">
    <source>
        <dbReference type="ARBA" id="ARBA00022932"/>
    </source>
</evidence>
<dbReference type="CDD" id="cd07906">
    <property type="entry name" value="Adenylation_DNA_ligase_LigD_LigC"/>
    <property type="match status" value="1"/>
</dbReference>
<dbReference type="Gene3D" id="3.90.920.10">
    <property type="entry name" value="DNA primase, PRIM domain"/>
    <property type="match status" value="1"/>
</dbReference>
<keyword evidence="3 25" id="KW-0436">Ligase</keyword>
<evidence type="ECO:0000256" key="16">
    <source>
        <dbReference type="ARBA" id="ARBA00023204"/>
    </source>
</evidence>
<dbReference type="GO" id="GO:0003910">
    <property type="term" value="F:DNA ligase (ATP) activity"/>
    <property type="evidence" value="ECO:0007669"/>
    <property type="project" value="UniProtKB-EC"/>
</dbReference>
<evidence type="ECO:0000256" key="6">
    <source>
        <dbReference type="ARBA" id="ARBA00022722"/>
    </source>
</evidence>
<dbReference type="SUPFAM" id="SSF56091">
    <property type="entry name" value="DNA ligase/mRNA capping enzyme, catalytic domain"/>
    <property type="match status" value="1"/>
</dbReference>
<dbReference type="NCBIfam" id="TIGR02778">
    <property type="entry name" value="ligD_pol"/>
    <property type="match status" value="1"/>
</dbReference>
<keyword evidence="10" id="KW-0378">Hydrolase</keyword>
<keyword evidence="14" id="KW-0238">DNA-binding</keyword>
<keyword evidence="12" id="KW-0067">ATP-binding</keyword>
<evidence type="ECO:0000256" key="15">
    <source>
        <dbReference type="ARBA" id="ARBA00023172"/>
    </source>
</evidence>
<evidence type="ECO:0000256" key="8">
    <source>
        <dbReference type="ARBA" id="ARBA00022741"/>
    </source>
</evidence>
<evidence type="ECO:0000256" key="23">
    <source>
        <dbReference type="SAM" id="MobiDB-lite"/>
    </source>
</evidence>
<evidence type="ECO:0000313" key="25">
    <source>
        <dbReference type="EMBL" id="MFC7450360.1"/>
    </source>
</evidence>
<accession>A0ABW2S2J3</accession>
<evidence type="ECO:0000256" key="12">
    <source>
        <dbReference type="ARBA" id="ARBA00022840"/>
    </source>
</evidence>
<evidence type="ECO:0000256" key="4">
    <source>
        <dbReference type="ARBA" id="ARBA00022679"/>
    </source>
</evidence>
<keyword evidence="5" id="KW-0548">Nucleotidyltransferase</keyword>
<dbReference type="CDD" id="cd04863">
    <property type="entry name" value="MtLigD_Pol_like"/>
    <property type="match status" value="1"/>
</dbReference>
<dbReference type="Gene3D" id="3.30.1490.70">
    <property type="match status" value="1"/>
</dbReference>
<organism evidence="25 26">
    <name type="scientific">Rhodococcus daqingensis</name>
    <dbReference type="NCBI Taxonomy" id="2479363"/>
    <lineage>
        <taxon>Bacteria</taxon>
        <taxon>Bacillati</taxon>
        <taxon>Actinomycetota</taxon>
        <taxon>Actinomycetes</taxon>
        <taxon>Mycobacteriales</taxon>
        <taxon>Nocardiaceae</taxon>
        <taxon>Rhodococcus</taxon>
    </lineage>
</organism>
<comment type="similarity">
    <text evidence="21">In the C-terminal section; belongs to the ATP-dependent DNA ligase family.</text>
</comment>
<keyword evidence="8" id="KW-0547">Nucleotide-binding</keyword>
<comment type="catalytic activity">
    <reaction evidence="20">
        <text>ATP + (deoxyribonucleotide)n-3'-hydroxyl + 5'-phospho-(deoxyribonucleotide)m = (deoxyribonucleotide)n+m + AMP + diphosphate.</text>
        <dbReference type="EC" id="6.5.1.1"/>
    </reaction>
</comment>
<dbReference type="Proteomes" id="UP001596484">
    <property type="component" value="Unassembled WGS sequence"/>
</dbReference>
<evidence type="ECO:0000256" key="22">
    <source>
        <dbReference type="ARBA" id="ARBA00049990"/>
    </source>
</evidence>
<evidence type="ECO:0000256" key="7">
    <source>
        <dbReference type="ARBA" id="ARBA00022723"/>
    </source>
</evidence>
<evidence type="ECO:0000256" key="1">
    <source>
        <dbReference type="ARBA" id="ARBA00001936"/>
    </source>
</evidence>
<feature type="region of interest" description="Disordered" evidence="23">
    <location>
        <begin position="280"/>
        <end position="305"/>
    </location>
</feature>
<proteinExistence type="inferred from homology"/>
<dbReference type="Gene3D" id="2.40.50.140">
    <property type="entry name" value="Nucleic acid-binding proteins"/>
    <property type="match status" value="1"/>
</dbReference>